<dbReference type="Proteomes" id="UP000639403">
    <property type="component" value="Unassembled WGS sequence"/>
</dbReference>
<dbReference type="InterPro" id="IPR043128">
    <property type="entry name" value="Rev_trsase/Diguanyl_cyclase"/>
</dbReference>
<dbReference type="Gene3D" id="3.10.10.10">
    <property type="entry name" value="HIV Type 1 Reverse Transcriptase, subunit A, domain 1"/>
    <property type="match status" value="1"/>
</dbReference>
<gene>
    <name evidence="1" type="ORF">IEO21_11081</name>
</gene>
<comment type="caution">
    <text evidence="1">The sequence shown here is derived from an EMBL/GenBank/DDBJ whole genome shotgun (WGS) entry which is preliminary data.</text>
</comment>
<reference evidence="1" key="1">
    <citation type="submission" date="2020-11" db="EMBL/GenBank/DDBJ databases">
        <authorList>
            <person name="Koelle M."/>
            <person name="Horta M.A.C."/>
            <person name="Nowrousian M."/>
            <person name="Ohm R.A."/>
            <person name="Benz P."/>
            <person name="Pilgard A."/>
        </authorList>
    </citation>
    <scope>NUCLEOTIDE SEQUENCE</scope>
    <source>
        <strain evidence="1">FPRL280</strain>
    </source>
</reference>
<sequence>MPKLSTDPPPFKPTGRYTLERFETTEKLHDGDFLLPEERRVLHHFMCLHNEAFAWTDDERGCFKPEYFPPVDFPVVPHTPWVQKNIPIPPGIYNEVCAVIKRKIAAGVYEPSNSSYRSRWFCVVKKDGKSLRLVHSLEPLNAVTIQHSGVPPTPEYLAEQFGGRPCGGMLDLYVGYDEQLIAESSRDLTTFQTPYGAMRLVTLPMGWTNSVPIFHDDVTYILQPEIPHVTVPYVDDVPVKGPESDYDDERLPSNHGIRRFVWEHFENMNRVVTRMRYAGGTFSGVKSVLIAREIMVVGHRCTPHGRLPDDSRVASIRNWGPCATLSDVRAFLGTIGVVRIFIRNFAHRADTLVRLTRKDIEFEFGPEQIAA</sequence>
<evidence type="ECO:0000313" key="1">
    <source>
        <dbReference type="EMBL" id="KAF9795657.1"/>
    </source>
</evidence>
<dbReference type="PANTHER" id="PTHR33064:SF37">
    <property type="entry name" value="RIBONUCLEASE H"/>
    <property type="match status" value="1"/>
</dbReference>
<dbReference type="SUPFAM" id="SSF56672">
    <property type="entry name" value="DNA/RNA polymerases"/>
    <property type="match status" value="1"/>
</dbReference>
<protein>
    <submittedName>
        <fullName evidence="1">Uncharacterized protein</fullName>
    </submittedName>
</protein>
<dbReference type="CDD" id="cd01647">
    <property type="entry name" value="RT_LTR"/>
    <property type="match status" value="1"/>
</dbReference>
<reference evidence="1" key="2">
    <citation type="journal article" name="Front. Microbiol.">
        <title>Degradative Capacity of Two Strains of Rhodonia placenta: From Phenotype to Genotype.</title>
        <authorList>
            <person name="Kolle M."/>
            <person name="Horta M.A.C."/>
            <person name="Nowrousian M."/>
            <person name="Ohm R.A."/>
            <person name="Benz J.P."/>
            <person name="Pilgard A."/>
        </authorList>
    </citation>
    <scope>NUCLEOTIDE SEQUENCE</scope>
    <source>
        <strain evidence="1">FPRL280</strain>
    </source>
</reference>
<dbReference type="AlphaFoldDB" id="A0A8H7NR87"/>
<proteinExistence type="predicted"/>
<dbReference type="PANTHER" id="PTHR33064">
    <property type="entry name" value="POL PROTEIN"/>
    <property type="match status" value="1"/>
</dbReference>
<evidence type="ECO:0000313" key="2">
    <source>
        <dbReference type="Proteomes" id="UP000639403"/>
    </source>
</evidence>
<name>A0A8H7NR87_9APHY</name>
<organism evidence="1 2">
    <name type="scientific">Rhodonia placenta</name>
    <dbReference type="NCBI Taxonomy" id="104341"/>
    <lineage>
        <taxon>Eukaryota</taxon>
        <taxon>Fungi</taxon>
        <taxon>Dikarya</taxon>
        <taxon>Basidiomycota</taxon>
        <taxon>Agaricomycotina</taxon>
        <taxon>Agaricomycetes</taxon>
        <taxon>Polyporales</taxon>
        <taxon>Adustoporiaceae</taxon>
        <taxon>Rhodonia</taxon>
    </lineage>
</organism>
<dbReference type="Gene3D" id="3.30.70.270">
    <property type="match status" value="2"/>
</dbReference>
<dbReference type="EMBL" id="JADOXO010001485">
    <property type="protein sequence ID" value="KAF9795657.1"/>
    <property type="molecule type" value="Genomic_DNA"/>
</dbReference>
<accession>A0A8H7NR87</accession>
<dbReference type="InterPro" id="IPR051320">
    <property type="entry name" value="Viral_Replic_Matur_Polypro"/>
</dbReference>
<dbReference type="InterPro" id="IPR043502">
    <property type="entry name" value="DNA/RNA_pol_sf"/>
</dbReference>